<dbReference type="SMART" id="SM00225">
    <property type="entry name" value="BTB"/>
    <property type="match status" value="1"/>
</dbReference>
<dbReference type="InterPro" id="IPR000210">
    <property type="entry name" value="BTB/POZ_dom"/>
</dbReference>
<dbReference type="SMART" id="SM00064">
    <property type="entry name" value="FYVE"/>
    <property type="match status" value="1"/>
</dbReference>
<dbReference type="EnsemblMetazoa" id="CJA01801.1">
    <property type="protein sequence ID" value="CJA01801.1"/>
    <property type="gene ID" value="WBGene00121005"/>
</dbReference>
<dbReference type="Gene3D" id="3.30.40.10">
    <property type="entry name" value="Zinc/RING finger domain, C3HC4 (zinc finger)"/>
    <property type="match status" value="1"/>
</dbReference>
<dbReference type="SUPFAM" id="SSF48403">
    <property type="entry name" value="Ankyrin repeat"/>
    <property type="match status" value="2"/>
</dbReference>
<dbReference type="Pfam" id="PF01363">
    <property type="entry name" value="FYVE"/>
    <property type="match status" value="1"/>
</dbReference>
<dbReference type="InterPro" id="IPR002110">
    <property type="entry name" value="Ankyrin_rpt"/>
</dbReference>
<organism evidence="10 11">
    <name type="scientific">Caenorhabditis japonica</name>
    <dbReference type="NCBI Taxonomy" id="281687"/>
    <lineage>
        <taxon>Eukaryota</taxon>
        <taxon>Metazoa</taxon>
        <taxon>Ecdysozoa</taxon>
        <taxon>Nematoda</taxon>
        <taxon>Chromadorea</taxon>
        <taxon>Rhabditida</taxon>
        <taxon>Rhabditina</taxon>
        <taxon>Rhabditomorpha</taxon>
        <taxon>Rhabditoidea</taxon>
        <taxon>Rhabditidae</taxon>
        <taxon>Peloderinae</taxon>
        <taxon>Caenorhabditis</taxon>
    </lineage>
</organism>
<keyword evidence="4" id="KW-0862">Zinc</keyword>
<evidence type="ECO:0000313" key="11">
    <source>
        <dbReference type="Proteomes" id="UP000005237"/>
    </source>
</evidence>
<dbReference type="SUPFAM" id="SSF54695">
    <property type="entry name" value="POZ domain"/>
    <property type="match status" value="1"/>
</dbReference>
<dbReference type="PROSITE" id="PS50178">
    <property type="entry name" value="ZF_FYVE"/>
    <property type="match status" value="1"/>
</dbReference>
<dbReference type="AlphaFoldDB" id="A0A8R1DGQ6"/>
<dbReference type="Pfam" id="PF12796">
    <property type="entry name" value="Ank_2"/>
    <property type="match status" value="3"/>
</dbReference>
<reference evidence="11" key="1">
    <citation type="submission" date="2010-08" db="EMBL/GenBank/DDBJ databases">
        <authorList>
            <consortium name="Caenorhabditis japonica Sequencing Consortium"/>
            <person name="Wilson R.K."/>
        </authorList>
    </citation>
    <scope>NUCLEOTIDE SEQUENCE [LARGE SCALE GENOMIC DNA]</scope>
    <source>
        <strain evidence="11">DF5081</strain>
    </source>
</reference>
<dbReference type="InterPro" id="IPR036770">
    <property type="entry name" value="Ankyrin_rpt-contain_sf"/>
</dbReference>
<sequence>MGDKEAKPPSNIDYFQILKEQFNALQIEHLELRRKYELECATSTSTSATSSLPSRLLTLSSQILEKERFSDVTIIHPGTAARIHAHKLILTARTDFWKEILDETDSIELADEVDLEAFRKVLGWMYTDQIDLKMKDDEMLKVCETAGFFKLETLQTVCVNQLSARLSTDNCIQIYEFAEKQNLKHLSTACGAMIANSWHQLGPAHFEKMTASLLYRLIDGNTKHVLHSIVSIGREDVLFLFFMQNSAKIPKILNELDENGATALEKALCSSHDKAQLIAEQLVEKGADLNGRDQRGETIMMRMCRKENLRACDFLLKHGADGRVCQSTGEYNVVHVAARIDSTQLAQWLVDNKELLDVDKVDAEERTPLMRAVIHNNYTISEALIRCGARLDTPTSEGHTALSTCLLISDSPNRKIADLLLQNKANVNFRIFGGSTPFINELVSRKDVVGVDALLNVGVDVQALDSENRSALHVAAAVKSPEILSKIVESRRGLKWTRDANDKTALDIAATTCFLGGADVNARDASGLSLLAKSILAQDDEMGVFLIEHDAKARNEDLLDGKTYIESACERGLLSTVRSFVSNGCKLNARCSTGYTLIHPALSQKHFEVASLLIARGCDVESRVTLSSASEIVPDESREWCVKQTLLHRLIDDGDQDGAVFLINNGADVNARKEYNDAAEDDRFTPAHLAISWAQNEVLQALRDKGADLCEVDSDGRTPAHIGVREQNVHGVEVLLGAENVEFIPMRDKFGQTVLSQSMSMKDHKIAALIVARQPHAAVQTNGNGENLLHQAIRQNDIESVLFLMAVAKADPTRPITDGSLKTPLHLAAVAKDEMILRNLILLNDDVNVKSADGCTPLLDALKHRNDKHAAILMENRADPNVKDEHGENAMLCAVRSGSVDCIRAVAEHPLTHRHSRNRIGYTSLHICALLTIDKLPNRSTSTDVVELVLSYEEQQATAAGATPPLTEKQLATFIDMRDADGNTALMIAYSQGNAGVCRSLLRRRACMGQRNNGDVNVFTYETATKQLLLGLLESLESEPRWSDGDTCDCGTRFSLTHRKHHCRHCGRHVCSKCSETTMPIAKYGEEKRVRVCDVCAHVISTGTAPRR</sequence>
<dbReference type="InterPro" id="IPR000306">
    <property type="entry name" value="Znf_FYVE"/>
</dbReference>
<evidence type="ECO:0000256" key="7">
    <source>
        <dbReference type="PROSITE-ProRule" id="PRU00091"/>
    </source>
</evidence>
<reference evidence="10" key="2">
    <citation type="submission" date="2022-06" db="UniProtKB">
        <authorList>
            <consortium name="EnsemblMetazoa"/>
        </authorList>
    </citation>
    <scope>IDENTIFICATION</scope>
    <source>
        <strain evidence="10">DF5081</strain>
    </source>
</reference>
<dbReference type="InterPro" id="IPR011011">
    <property type="entry name" value="Znf_FYVE_PHD"/>
</dbReference>
<feature type="repeat" description="ANK" evidence="6">
    <location>
        <begin position="981"/>
        <end position="1013"/>
    </location>
</feature>
<dbReference type="Proteomes" id="UP000005237">
    <property type="component" value="Unassembled WGS sequence"/>
</dbReference>
<dbReference type="InterPro" id="IPR013083">
    <property type="entry name" value="Znf_RING/FYVE/PHD"/>
</dbReference>
<feature type="domain" description="BTB" evidence="8">
    <location>
        <begin position="70"/>
        <end position="134"/>
    </location>
</feature>
<feature type="domain" description="FYVE-type" evidence="9">
    <location>
        <begin position="1050"/>
        <end position="1101"/>
    </location>
</feature>
<feature type="repeat" description="ANK" evidence="6">
    <location>
        <begin position="259"/>
        <end position="294"/>
    </location>
</feature>
<dbReference type="GO" id="GO:0008270">
    <property type="term" value="F:zinc ion binding"/>
    <property type="evidence" value="ECO:0007669"/>
    <property type="project" value="UniProtKB-KW"/>
</dbReference>
<evidence type="ECO:0000313" key="10">
    <source>
        <dbReference type="EnsemblMetazoa" id="CJA01801.1"/>
    </source>
</evidence>
<evidence type="ECO:0000256" key="2">
    <source>
        <dbReference type="ARBA" id="ARBA00022737"/>
    </source>
</evidence>
<accession>A0A8R1DGQ6</accession>
<evidence type="ECO:0000259" key="9">
    <source>
        <dbReference type="PROSITE" id="PS50178"/>
    </source>
</evidence>
<name>A0A8R1DGQ6_CAEJA</name>
<proteinExistence type="predicted"/>
<dbReference type="InterPro" id="IPR011333">
    <property type="entry name" value="SKP1/BTB/POZ_sf"/>
</dbReference>
<evidence type="ECO:0000256" key="3">
    <source>
        <dbReference type="ARBA" id="ARBA00022771"/>
    </source>
</evidence>
<dbReference type="Gene3D" id="1.25.40.20">
    <property type="entry name" value="Ankyrin repeat-containing domain"/>
    <property type="match status" value="3"/>
</dbReference>
<keyword evidence="2" id="KW-0677">Repeat</keyword>
<feature type="repeat" description="ANK" evidence="6">
    <location>
        <begin position="642"/>
        <end position="674"/>
    </location>
</feature>
<dbReference type="Pfam" id="PF00651">
    <property type="entry name" value="BTB"/>
    <property type="match status" value="1"/>
</dbReference>
<keyword evidence="11" id="KW-1185">Reference proteome</keyword>
<dbReference type="PROSITE" id="PS50088">
    <property type="entry name" value="ANK_REPEAT"/>
    <property type="match status" value="8"/>
</dbReference>
<dbReference type="Pfam" id="PF00023">
    <property type="entry name" value="Ank"/>
    <property type="match status" value="1"/>
</dbReference>
<dbReference type="SUPFAM" id="SSF57903">
    <property type="entry name" value="FYVE/PHD zinc finger"/>
    <property type="match status" value="1"/>
</dbReference>
<dbReference type="PROSITE" id="PS50097">
    <property type="entry name" value="BTB"/>
    <property type="match status" value="1"/>
</dbReference>
<feature type="repeat" description="ANK" evidence="6">
    <location>
        <begin position="682"/>
        <end position="714"/>
    </location>
</feature>
<feature type="repeat" description="ANK" evidence="6">
    <location>
        <begin position="853"/>
        <end position="885"/>
    </location>
</feature>
<evidence type="ECO:0000256" key="5">
    <source>
        <dbReference type="ARBA" id="ARBA00023043"/>
    </source>
</evidence>
<dbReference type="PROSITE" id="PS50297">
    <property type="entry name" value="ANK_REP_REGION"/>
    <property type="match status" value="2"/>
</dbReference>
<evidence type="ECO:0000256" key="1">
    <source>
        <dbReference type="ARBA" id="ARBA00022723"/>
    </source>
</evidence>
<evidence type="ECO:0000259" key="8">
    <source>
        <dbReference type="PROSITE" id="PS50097"/>
    </source>
</evidence>
<feature type="repeat" description="ANK" evidence="6">
    <location>
        <begin position="364"/>
        <end position="396"/>
    </location>
</feature>
<feature type="repeat" description="ANK" evidence="6">
    <location>
        <begin position="593"/>
        <end position="625"/>
    </location>
</feature>
<dbReference type="Gene3D" id="3.30.710.10">
    <property type="entry name" value="Potassium Channel Kv1.1, Chain A"/>
    <property type="match status" value="1"/>
</dbReference>
<keyword evidence="1" id="KW-0479">Metal-binding</keyword>
<evidence type="ECO:0000256" key="6">
    <source>
        <dbReference type="PROSITE-ProRule" id="PRU00023"/>
    </source>
</evidence>
<dbReference type="PANTHER" id="PTHR24198:SF165">
    <property type="entry name" value="ANKYRIN REPEAT-CONTAINING PROTEIN-RELATED"/>
    <property type="match status" value="1"/>
</dbReference>
<evidence type="ECO:0000256" key="4">
    <source>
        <dbReference type="ARBA" id="ARBA00022833"/>
    </source>
</evidence>
<keyword evidence="5 6" id="KW-0040">ANK repeat</keyword>
<feature type="repeat" description="ANK" evidence="6">
    <location>
        <begin position="820"/>
        <end position="852"/>
    </location>
</feature>
<protein>
    <submittedName>
        <fullName evidence="10">Uncharacterized protein</fullName>
    </submittedName>
</protein>
<keyword evidence="3 7" id="KW-0863">Zinc-finger</keyword>
<dbReference type="InterPro" id="IPR017455">
    <property type="entry name" value="Znf_FYVE-rel"/>
</dbReference>
<dbReference type="PANTHER" id="PTHR24198">
    <property type="entry name" value="ANKYRIN REPEAT AND PROTEIN KINASE DOMAIN-CONTAINING PROTEIN"/>
    <property type="match status" value="1"/>
</dbReference>
<dbReference type="SMART" id="SM00248">
    <property type="entry name" value="ANK"/>
    <property type="match status" value="16"/>
</dbReference>